<organism evidence="2 3">
    <name type="scientific">Trifolium medium</name>
    <dbReference type="NCBI Taxonomy" id="97028"/>
    <lineage>
        <taxon>Eukaryota</taxon>
        <taxon>Viridiplantae</taxon>
        <taxon>Streptophyta</taxon>
        <taxon>Embryophyta</taxon>
        <taxon>Tracheophyta</taxon>
        <taxon>Spermatophyta</taxon>
        <taxon>Magnoliopsida</taxon>
        <taxon>eudicotyledons</taxon>
        <taxon>Gunneridae</taxon>
        <taxon>Pentapetalae</taxon>
        <taxon>rosids</taxon>
        <taxon>fabids</taxon>
        <taxon>Fabales</taxon>
        <taxon>Fabaceae</taxon>
        <taxon>Papilionoideae</taxon>
        <taxon>50 kb inversion clade</taxon>
        <taxon>NPAAA clade</taxon>
        <taxon>Hologalegina</taxon>
        <taxon>IRL clade</taxon>
        <taxon>Trifolieae</taxon>
        <taxon>Trifolium</taxon>
    </lineage>
</organism>
<name>A0A392ST66_9FABA</name>
<protein>
    <submittedName>
        <fullName evidence="2">Uncharacterized protein</fullName>
    </submittedName>
</protein>
<dbReference type="Proteomes" id="UP000265520">
    <property type="component" value="Unassembled WGS sequence"/>
</dbReference>
<dbReference type="EMBL" id="LXQA010441286">
    <property type="protein sequence ID" value="MCI52048.1"/>
    <property type="molecule type" value="Genomic_DNA"/>
</dbReference>
<evidence type="ECO:0000256" key="1">
    <source>
        <dbReference type="SAM" id="MobiDB-lite"/>
    </source>
</evidence>
<feature type="compositionally biased region" description="Polar residues" evidence="1">
    <location>
        <begin position="35"/>
        <end position="46"/>
    </location>
</feature>
<keyword evidence="3" id="KW-1185">Reference proteome</keyword>
<evidence type="ECO:0000313" key="3">
    <source>
        <dbReference type="Proteomes" id="UP000265520"/>
    </source>
</evidence>
<feature type="non-terminal residue" evidence="2">
    <location>
        <position position="1"/>
    </location>
</feature>
<accession>A0A392ST66</accession>
<proteinExistence type="predicted"/>
<reference evidence="2 3" key="1">
    <citation type="journal article" date="2018" name="Front. Plant Sci.">
        <title>Red Clover (Trifolium pratense) and Zigzag Clover (T. medium) - A Picture of Genomic Similarities and Differences.</title>
        <authorList>
            <person name="Dluhosova J."/>
            <person name="Istvanek J."/>
            <person name="Nedelnik J."/>
            <person name="Repkova J."/>
        </authorList>
    </citation>
    <scope>NUCLEOTIDE SEQUENCE [LARGE SCALE GENOMIC DNA]</scope>
    <source>
        <strain evidence="3">cv. 10/8</strain>
        <tissue evidence="2">Leaf</tissue>
    </source>
</reference>
<evidence type="ECO:0000313" key="2">
    <source>
        <dbReference type="EMBL" id="MCI52048.1"/>
    </source>
</evidence>
<feature type="region of interest" description="Disordered" evidence="1">
    <location>
        <begin position="1"/>
        <end position="66"/>
    </location>
</feature>
<comment type="caution">
    <text evidence="2">The sequence shown here is derived from an EMBL/GenBank/DDBJ whole genome shotgun (WGS) entry which is preliminary data.</text>
</comment>
<sequence>ADEKTTDVADDAIASDLQDDQQDVEPVTVKEPETNTEASSFESNNAPKKGPSIRVKKNHHMDLIIV</sequence>
<dbReference type="AlphaFoldDB" id="A0A392ST66"/>